<comment type="caution">
    <text evidence="9">The sequence shown here is derived from an EMBL/GenBank/DDBJ whole genome shotgun (WGS) entry which is preliminary data.</text>
</comment>
<feature type="transmembrane region" description="Helical" evidence="7">
    <location>
        <begin position="35"/>
        <end position="55"/>
    </location>
</feature>
<organism evidence="9 10">
    <name type="scientific">Colletotrichum spinosum</name>
    <dbReference type="NCBI Taxonomy" id="1347390"/>
    <lineage>
        <taxon>Eukaryota</taxon>
        <taxon>Fungi</taxon>
        <taxon>Dikarya</taxon>
        <taxon>Ascomycota</taxon>
        <taxon>Pezizomycotina</taxon>
        <taxon>Sordariomycetes</taxon>
        <taxon>Hypocreomycetidae</taxon>
        <taxon>Glomerellales</taxon>
        <taxon>Glomerellaceae</taxon>
        <taxon>Colletotrichum</taxon>
        <taxon>Colletotrichum orbiculare species complex</taxon>
    </lineage>
</organism>
<evidence type="ECO:0000313" key="10">
    <source>
        <dbReference type="Proteomes" id="UP000295083"/>
    </source>
</evidence>
<dbReference type="InterPro" id="IPR052337">
    <property type="entry name" value="SAT4-like"/>
</dbReference>
<evidence type="ECO:0000256" key="4">
    <source>
        <dbReference type="ARBA" id="ARBA00023136"/>
    </source>
</evidence>
<keyword evidence="4 7" id="KW-0472">Membrane</keyword>
<gene>
    <name evidence="9" type="ORF">C8035_v008102</name>
</gene>
<dbReference type="InterPro" id="IPR049326">
    <property type="entry name" value="Rhodopsin_dom_fungi"/>
</dbReference>
<evidence type="ECO:0000259" key="8">
    <source>
        <dbReference type="Pfam" id="PF20684"/>
    </source>
</evidence>
<feature type="transmembrane region" description="Helical" evidence="7">
    <location>
        <begin position="268"/>
        <end position="288"/>
    </location>
</feature>
<feature type="transmembrane region" description="Helical" evidence="7">
    <location>
        <begin position="158"/>
        <end position="181"/>
    </location>
</feature>
<evidence type="ECO:0000256" key="2">
    <source>
        <dbReference type="ARBA" id="ARBA00022692"/>
    </source>
</evidence>
<dbReference type="PANTHER" id="PTHR33048:SF47">
    <property type="entry name" value="INTEGRAL MEMBRANE PROTEIN-RELATED"/>
    <property type="match status" value="1"/>
</dbReference>
<dbReference type="GO" id="GO:0016020">
    <property type="term" value="C:membrane"/>
    <property type="evidence" value="ECO:0007669"/>
    <property type="project" value="UniProtKB-SubCell"/>
</dbReference>
<dbReference type="EMBL" id="QAPG01000033">
    <property type="protein sequence ID" value="TDZ36186.1"/>
    <property type="molecule type" value="Genomic_DNA"/>
</dbReference>
<evidence type="ECO:0000256" key="5">
    <source>
        <dbReference type="ARBA" id="ARBA00038359"/>
    </source>
</evidence>
<feature type="transmembrane region" description="Helical" evidence="7">
    <location>
        <begin position="234"/>
        <end position="256"/>
    </location>
</feature>
<comment type="subcellular location">
    <subcellularLocation>
        <location evidence="1">Membrane</location>
        <topology evidence="1">Multi-pass membrane protein</topology>
    </subcellularLocation>
</comment>
<feature type="transmembrane region" description="Helical" evidence="7">
    <location>
        <begin position="67"/>
        <end position="88"/>
    </location>
</feature>
<evidence type="ECO:0000313" key="9">
    <source>
        <dbReference type="EMBL" id="TDZ36186.1"/>
    </source>
</evidence>
<reference evidence="9 10" key="1">
    <citation type="submission" date="2018-11" db="EMBL/GenBank/DDBJ databases">
        <title>Genome sequence and assembly of Colletotrichum spinosum.</title>
        <authorList>
            <person name="Gan P."/>
            <person name="Shirasu K."/>
        </authorList>
    </citation>
    <scope>NUCLEOTIDE SEQUENCE [LARGE SCALE GENOMIC DNA]</scope>
    <source>
        <strain evidence="9 10">CBS 515.97</strain>
    </source>
</reference>
<dbReference type="Pfam" id="PF20684">
    <property type="entry name" value="Fung_rhodopsin"/>
    <property type="match status" value="1"/>
</dbReference>
<feature type="region of interest" description="Disordered" evidence="6">
    <location>
        <begin position="323"/>
        <end position="342"/>
    </location>
</feature>
<name>A0A4R8QGS7_9PEZI</name>
<dbReference type="Proteomes" id="UP000295083">
    <property type="component" value="Unassembled WGS sequence"/>
</dbReference>
<evidence type="ECO:0000256" key="7">
    <source>
        <dbReference type="SAM" id="Phobius"/>
    </source>
</evidence>
<accession>A0A4R8QGS7</accession>
<evidence type="ECO:0000256" key="3">
    <source>
        <dbReference type="ARBA" id="ARBA00022989"/>
    </source>
</evidence>
<feature type="transmembrane region" description="Helical" evidence="7">
    <location>
        <begin position="116"/>
        <end position="138"/>
    </location>
</feature>
<evidence type="ECO:0000256" key="1">
    <source>
        <dbReference type="ARBA" id="ARBA00004141"/>
    </source>
</evidence>
<protein>
    <recommendedName>
        <fullName evidence="8">Rhodopsin domain-containing protein</fullName>
    </recommendedName>
</protein>
<comment type="similarity">
    <text evidence="5">Belongs to the SAT4 family.</text>
</comment>
<keyword evidence="2 7" id="KW-0812">Transmembrane</keyword>
<proteinExistence type="inferred from homology"/>
<evidence type="ECO:0000256" key="6">
    <source>
        <dbReference type="SAM" id="MobiDB-lite"/>
    </source>
</evidence>
<keyword evidence="10" id="KW-1185">Reference proteome</keyword>
<feature type="transmembrane region" description="Helical" evidence="7">
    <location>
        <begin position="201"/>
        <end position="222"/>
    </location>
</feature>
<dbReference type="PANTHER" id="PTHR33048">
    <property type="entry name" value="PTH11-LIKE INTEGRAL MEMBRANE PROTEIN (AFU_ORTHOLOGUE AFUA_5G11245)"/>
    <property type="match status" value="1"/>
</dbReference>
<feature type="domain" description="Rhodopsin" evidence="8">
    <location>
        <begin position="52"/>
        <end position="298"/>
    </location>
</feature>
<keyword evidence="3 7" id="KW-1133">Transmembrane helix</keyword>
<sequence>MTGGDAAVAEAFAAGRIPADISVKYLDEDRDTPSMVASITVYALTFVIVIGRAFSRYFLRKRFGVDDILAVTGMAMFTGFIPLCIILINIGSGRHFEYIQYVMTQDTLEDTEILDFTAHLVYTTALLFCRYSGLAFYFRVCGGVHTGFHRSIKGLGAFLFVGYLAQIFLIVFHCLPVTALWPYEWQVQFIQYKCLPWGFVYGMNSAISLLFDFVLFGIPIAMLRMLAMTRKRKIQLACILLPGTLVVAISVVRLILVINGQWQPDQSWIYSPLLAIEVAEIGATLIALSIPGIRPLVDEAYNIVTVRLSRMFPNLFKLKDKDPNSHSSYDAPPWQNHPTPRDADFKVRDMKEMLDIELEAIEKYESKRKSKLVPTRTSKIVVTEAAENRI</sequence>
<dbReference type="AlphaFoldDB" id="A0A4R8QGS7"/>